<proteinExistence type="predicted"/>
<dbReference type="Proteomes" id="UP001150830">
    <property type="component" value="Unassembled WGS sequence"/>
</dbReference>
<comment type="caution">
    <text evidence="2">The sequence shown here is derived from an EMBL/GenBank/DDBJ whole genome shotgun (WGS) entry which is preliminary data.</text>
</comment>
<evidence type="ECO:0000256" key="1">
    <source>
        <dbReference type="SAM" id="MobiDB-lite"/>
    </source>
</evidence>
<sequence>MKIMTGLVLAATVLVQTGCMSLAELEAQEQRQKERQLADARITCESFGFKADTSDMAQCIQTEYNRTRDRIEREEARMREDHERAMRESEKRKKDSKSL</sequence>
<reference evidence="2" key="1">
    <citation type="submission" date="2022-11" db="EMBL/GenBank/DDBJ databases">
        <title>Parathalassolutuus dongxingensis gen. nov., sp. nov., a novel member of family Oceanospirillaceae isolated from a coastal shrimp pond in Guangxi, China.</title>
        <authorList>
            <person name="Chen H."/>
        </authorList>
    </citation>
    <scope>NUCLEOTIDE SEQUENCE</scope>
    <source>
        <strain evidence="2">G-43</strain>
    </source>
</reference>
<evidence type="ECO:0000313" key="2">
    <source>
        <dbReference type="EMBL" id="MCY0967226.1"/>
    </source>
</evidence>
<dbReference type="RefSeq" id="WP_283175429.1">
    <property type="nucleotide sequence ID" value="NZ_JAPNOA010000059.1"/>
</dbReference>
<evidence type="ECO:0000313" key="3">
    <source>
        <dbReference type="Proteomes" id="UP001150830"/>
    </source>
</evidence>
<protein>
    <submittedName>
        <fullName evidence="2">Uncharacterized protein</fullName>
    </submittedName>
</protein>
<feature type="region of interest" description="Disordered" evidence="1">
    <location>
        <begin position="71"/>
        <end position="99"/>
    </location>
</feature>
<gene>
    <name evidence="2" type="ORF">OUO13_18770</name>
</gene>
<dbReference type="AlphaFoldDB" id="A0A9X3EHE3"/>
<name>A0A9X3EHE3_9GAMM</name>
<accession>A0A9X3EHE3</accession>
<keyword evidence="3" id="KW-1185">Reference proteome</keyword>
<dbReference type="EMBL" id="JAPNOA010000059">
    <property type="protein sequence ID" value="MCY0967226.1"/>
    <property type="molecule type" value="Genomic_DNA"/>
</dbReference>
<organism evidence="2 3">
    <name type="scientific">Parathalassolituus penaei</name>
    <dbReference type="NCBI Taxonomy" id="2997323"/>
    <lineage>
        <taxon>Bacteria</taxon>
        <taxon>Pseudomonadati</taxon>
        <taxon>Pseudomonadota</taxon>
        <taxon>Gammaproteobacteria</taxon>
        <taxon>Oceanospirillales</taxon>
        <taxon>Oceanospirillaceae</taxon>
        <taxon>Parathalassolituus</taxon>
    </lineage>
</organism>